<dbReference type="Pfam" id="PF02325">
    <property type="entry name" value="CCB3_YggT"/>
    <property type="match status" value="1"/>
</dbReference>
<evidence type="ECO:0008006" key="5">
    <source>
        <dbReference type="Google" id="ProtNLM"/>
    </source>
</evidence>
<dbReference type="HOGENOM" id="CLU_136788_0_1_5"/>
<dbReference type="EMBL" id="CP002382">
    <property type="protein sequence ID" value="AEP10131.1"/>
    <property type="molecule type" value="Genomic_DNA"/>
</dbReference>
<dbReference type="AlphaFoldDB" id="G2KSY6"/>
<evidence type="ECO:0000256" key="2">
    <source>
        <dbReference type="SAM" id="Phobius"/>
    </source>
</evidence>
<feature type="transmembrane region" description="Helical" evidence="2">
    <location>
        <begin position="63"/>
        <end position="84"/>
    </location>
</feature>
<feature type="transmembrane region" description="Helical" evidence="2">
    <location>
        <begin position="12"/>
        <end position="31"/>
    </location>
</feature>
<dbReference type="Proteomes" id="UP000009286">
    <property type="component" value="Chromosome"/>
</dbReference>
<name>G2KSY6_MICAA</name>
<gene>
    <name evidence="3" type="ordered locus">MICA_1820</name>
</gene>
<comment type="similarity">
    <text evidence="1">Belongs to the YggT family.</text>
</comment>
<protein>
    <recommendedName>
        <fullName evidence="5">YggT family protein</fullName>
    </recommendedName>
</protein>
<sequence>MMHAIGQLLITLLNIYLFIIIAGVVISWLIAFDVINTRNPQAGNLVRLIERITQPVYAPLRKFIPPIGGIDITPIIIIFGIYLLQSVIASIFFSAPAITITG</sequence>
<evidence type="ECO:0000313" key="4">
    <source>
        <dbReference type="Proteomes" id="UP000009286"/>
    </source>
</evidence>
<dbReference type="OrthoDB" id="9814445at2"/>
<dbReference type="RefSeq" id="WP_014103354.1">
    <property type="nucleotide sequence ID" value="NC_016026.1"/>
</dbReference>
<evidence type="ECO:0000256" key="1">
    <source>
        <dbReference type="ARBA" id="ARBA00010894"/>
    </source>
</evidence>
<dbReference type="eggNOG" id="COG0762">
    <property type="taxonomic scope" value="Bacteria"/>
</dbReference>
<evidence type="ECO:0000313" key="3">
    <source>
        <dbReference type="EMBL" id="AEP10131.1"/>
    </source>
</evidence>
<keyword evidence="2" id="KW-0472">Membrane</keyword>
<dbReference type="GO" id="GO:0016020">
    <property type="term" value="C:membrane"/>
    <property type="evidence" value="ECO:0007669"/>
    <property type="project" value="InterPro"/>
</dbReference>
<organism evidence="3 4">
    <name type="scientific">Micavibrio aeruginosavorus (strain ARL-13)</name>
    <dbReference type="NCBI Taxonomy" id="856793"/>
    <lineage>
        <taxon>Bacteria</taxon>
        <taxon>Pseudomonadati</taxon>
        <taxon>Bdellovibrionota</taxon>
        <taxon>Bdellovibrionia</taxon>
        <taxon>Bdellovibrionales</taxon>
        <taxon>Pseudobdellovibrionaceae</taxon>
        <taxon>Micavibrio</taxon>
    </lineage>
</organism>
<dbReference type="STRING" id="856793.MICA_1820"/>
<keyword evidence="2" id="KW-0812">Transmembrane</keyword>
<proteinExistence type="inferred from homology"/>
<dbReference type="KEGG" id="mai:MICA_1820"/>
<accession>G2KSY6</accession>
<dbReference type="PANTHER" id="PTHR33219:SF14">
    <property type="entry name" value="PROTEIN COFACTOR ASSEMBLY OF COMPLEX C SUBUNIT B CCB3, CHLOROPLASTIC-RELATED"/>
    <property type="match status" value="1"/>
</dbReference>
<keyword evidence="4" id="KW-1185">Reference proteome</keyword>
<keyword evidence="2" id="KW-1133">Transmembrane helix</keyword>
<dbReference type="PANTHER" id="PTHR33219">
    <property type="entry name" value="YLMG HOMOLOG PROTEIN 2, CHLOROPLASTIC"/>
    <property type="match status" value="1"/>
</dbReference>
<dbReference type="InterPro" id="IPR003425">
    <property type="entry name" value="CCB3/YggT"/>
</dbReference>
<reference evidence="3 4" key="1">
    <citation type="journal article" date="2011" name="BMC Genomics">
        <title>Genomic insights into an obligate epibiotic bacterial predator: Micavibrio aeruginosavorus ARL-13.</title>
        <authorList>
            <person name="Wang Z."/>
            <person name="Kadouri D."/>
            <person name="Wu M."/>
        </authorList>
    </citation>
    <scope>NUCLEOTIDE SEQUENCE [LARGE SCALE GENOMIC DNA]</scope>
    <source>
        <strain evidence="3 4">ARL-13</strain>
    </source>
</reference>